<reference evidence="1" key="1">
    <citation type="submission" date="2022-01" db="EMBL/GenBank/DDBJ databases">
        <authorList>
            <person name="King R."/>
        </authorList>
    </citation>
    <scope>NUCLEOTIDE SEQUENCE</scope>
</reference>
<sequence length="127" mass="15259">MNQEIVKTFLLINDCRDDPLPGWRQKLHKEINKLYPNLELSEQNTADRLRAIYSRKLLSVLDIDKLRREAGNQIYNQQIKESVQTNMQEELPETEHQEQIHKINQKFEENFELFENTNPEIDHAYHN</sequence>
<dbReference type="OrthoDB" id="6775309at2759"/>
<organism evidence="1 2">
    <name type="scientific">Psylliodes chrysocephalus</name>
    <dbReference type="NCBI Taxonomy" id="3402493"/>
    <lineage>
        <taxon>Eukaryota</taxon>
        <taxon>Metazoa</taxon>
        <taxon>Ecdysozoa</taxon>
        <taxon>Arthropoda</taxon>
        <taxon>Hexapoda</taxon>
        <taxon>Insecta</taxon>
        <taxon>Pterygota</taxon>
        <taxon>Neoptera</taxon>
        <taxon>Endopterygota</taxon>
        <taxon>Coleoptera</taxon>
        <taxon>Polyphaga</taxon>
        <taxon>Cucujiformia</taxon>
        <taxon>Chrysomeloidea</taxon>
        <taxon>Chrysomelidae</taxon>
        <taxon>Galerucinae</taxon>
        <taxon>Alticini</taxon>
        <taxon>Psylliodes</taxon>
    </lineage>
</organism>
<keyword evidence="2" id="KW-1185">Reference proteome</keyword>
<dbReference type="EMBL" id="OV651819">
    <property type="protein sequence ID" value="CAH1113550.1"/>
    <property type="molecule type" value="Genomic_DNA"/>
</dbReference>
<proteinExistence type="predicted"/>
<evidence type="ECO:0000313" key="1">
    <source>
        <dbReference type="EMBL" id="CAH1113550.1"/>
    </source>
</evidence>
<dbReference type="AlphaFoldDB" id="A0A9P0D439"/>
<name>A0A9P0D439_9CUCU</name>
<gene>
    <name evidence="1" type="ORF">PSYICH_LOCUS13310</name>
</gene>
<accession>A0A9P0D439</accession>
<dbReference type="Proteomes" id="UP001153636">
    <property type="component" value="Chromosome 7"/>
</dbReference>
<evidence type="ECO:0000313" key="2">
    <source>
        <dbReference type="Proteomes" id="UP001153636"/>
    </source>
</evidence>
<protein>
    <submittedName>
        <fullName evidence="1">Uncharacterized protein</fullName>
    </submittedName>
</protein>